<feature type="coiled-coil region" evidence="1">
    <location>
        <begin position="17"/>
        <end position="107"/>
    </location>
</feature>
<organism evidence="2 3">
    <name type="scientific">Protopolystoma xenopodis</name>
    <dbReference type="NCBI Taxonomy" id="117903"/>
    <lineage>
        <taxon>Eukaryota</taxon>
        <taxon>Metazoa</taxon>
        <taxon>Spiralia</taxon>
        <taxon>Lophotrochozoa</taxon>
        <taxon>Platyhelminthes</taxon>
        <taxon>Monogenea</taxon>
        <taxon>Polyopisthocotylea</taxon>
        <taxon>Polystomatidea</taxon>
        <taxon>Polystomatidae</taxon>
        <taxon>Protopolystoma</taxon>
    </lineage>
</organism>
<evidence type="ECO:0000256" key="1">
    <source>
        <dbReference type="SAM" id="Coils"/>
    </source>
</evidence>
<dbReference type="OrthoDB" id="3549872at2759"/>
<keyword evidence="3" id="KW-1185">Reference proteome</keyword>
<dbReference type="Proteomes" id="UP000784294">
    <property type="component" value="Unassembled WGS sequence"/>
</dbReference>
<gene>
    <name evidence="2" type="ORF">PXEA_LOCUS31782</name>
</gene>
<sequence length="197" mass="22859">MYYSSRSEFFAAHTKEVRDLRHHLHELEMTREQALKEVNELQLQTRLAEEARDLSRAELHETVLRLKDMEEIRDTNRRDITELKRRIAELERERSTLETSNSDLRRQLKERRVKGIRKLVPPEAVGGCLVVVALCELVLGASPCLLDQSLLSFRMSCDGHRQSRAPCLTIIHEKHEGKNGGRLQAYFLFIAQFGPLN</sequence>
<dbReference type="EMBL" id="CAAALY010257598">
    <property type="protein sequence ID" value="VEL38342.1"/>
    <property type="molecule type" value="Genomic_DNA"/>
</dbReference>
<accession>A0A448XJR5</accession>
<protein>
    <submittedName>
        <fullName evidence="2">Uncharacterized protein</fullName>
    </submittedName>
</protein>
<proteinExistence type="predicted"/>
<evidence type="ECO:0000313" key="2">
    <source>
        <dbReference type="EMBL" id="VEL38342.1"/>
    </source>
</evidence>
<dbReference type="AlphaFoldDB" id="A0A448XJR5"/>
<name>A0A448XJR5_9PLAT</name>
<comment type="caution">
    <text evidence="2">The sequence shown here is derived from an EMBL/GenBank/DDBJ whole genome shotgun (WGS) entry which is preliminary data.</text>
</comment>
<evidence type="ECO:0000313" key="3">
    <source>
        <dbReference type="Proteomes" id="UP000784294"/>
    </source>
</evidence>
<reference evidence="2" key="1">
    <citation type="submission" date="2018-11" db="EMBL/GenBank/DDBJ databases">
        <authorList>
            <consortium name="Pathogen Informatics"/>
        </authorList>
    </citation>
    <scope>NUCLEOTIDE SEQUENCE</scope>
</reference>
<keyword evidence="1" id="KW-0175">Coiled coil</keyword>